<feature type="domain" description="Abnormal cell migration protein 18-like fibronectin type I" evidence="1">
    <location>
        <begin position="75"/>
        <end position="144"/>
    </location>
</feature>
<accession>A0A915KT04</accession>
<name>A0A915KT04_ROMCU</name>
<sequence length="200" mass="22814">MSMSINVRVYLMCDRRSLASNRIRRSLTYVNTRARTYTFAHVRHASTFIWANTREQIEESSAIYQCRKNRYYPIACRQNDTLIDKGHIRTTENFLYECSELTPGRLRLEIVACRMANLSRIIYPGERVNISSEVTATCEKIPTATTNGIDRLKLKVAGCIDFFGVYVADGTFFTSPKGVNTTCDVKGDGVTMESLSHYTY</sequence>
<dbReference type="Pfam" id="PF23003">
    <property type="entry name" value="Fn1_2"/>
    <property type="match status" value="1"/>
</dbReference>
<protein>
    <recommendedName>
        <fullName evidence="1">Abnormal cell migration protein 18-like fibronectin type I domain-containing protein</fullName>
    </recommendedName>
</protein>
<evidence type="ECO:0000259" key="1">
    <source>
        <dbReference type="Pfam" id="PF23003"/>
    </source>
</evidence>
<organism evidence="2 3">
    <name type="scientific">Romanomermis culicivorax</name>
    <name type="common">Nematode worm</name>
    <dbReference type="NCBI Taxonomy" id="13658"/>
    <lineage>
        <taxon>Eukaryota</taxon>
        <taxon>Metazoa</taxon>
        <taxon>Ecdysozoa</taxon>
        <taxon>Nematoda</taxon>
        <taxon>Enoplea</taxon>
        <taxon>Dorylaimia</taxon>
        <taxon>Mermithida</taxon>
        <taxon>Mermithoidea</taxon>
        <taxon>Mermithidae</taxon>
        <taxon>Romanomermis</taxon>
    </lineage>
</organism>
<proteinExistence type="predicted"/>
<evidence type="ECO:0000313" key="3">
    <source>
        <dbReference type="WBParaSite" id="nRc.2.0.1.t41898-RA"/>
    </source>
</evidence>
<dbReference type="InterPro" id="IPR055119">
    <property type="entry name" value="Mig18_Fn1"/>
</dbReference>
<reference evidence="3" key="1">
    <citation type="submission" date="2022-11" db="UniProtKB">
        <authorList>
            <consortium name="WormBaseParasite"/>
        </authorList>
    </citation>
    <scope>IDENTIFICATION</scope>
</reference>
<dbReference type="AlphaFoldDB" id="A0A915KT04"/>
<dbReference type="WBParaSite" id="nRc.2.0.1.t41898-RA">
    <property type="protein sequence ID" value="nRc.2.0.1.t41898-RA"/>
    <property type="gene ID" value="nRc.2.0.1.g41898"/>
</dbReference>
<keyword evidence="2" id="KW-1185">Reference proteome</keyword>
<evidence type="ECO:0000313" key="2">
    <source>
        <dbReference type="Proteomes" id="UP000887565"/>
    </source>
</evidence>
<dbReference type="Proteomes" id="UP000887565">
    <property type="component" value="Unplaced"/>
</dbReference>